<dbReference type="Gene3D" id="3.40.630.30">
    <property type="match status" value="1"/>
</dbReference>
<keyword evidence="3" id="KW-0808">Transferase</keyword>
<dbReference type="GO" id="GO:0016746">
    <property type="term" value="F:acyltransferase activity"/>
    <property type="evidence" value="ECO:0007669"/>
    <property type="project" value="UniProtKB-KW"/>
</dbReference>
<comment type="caution">
    <text evidence="3">The sequence shown here is derived from an EMBL/GenBank/DDBJ whole genome shotgun (WGS) entry which is preliminary data.</text>
</comment>
<reference evidence="4" key="1">
    <citation type="journal article" date="2019" name="Int. J. Syst. Evol. Microbiol.">
        <title>The Global Catalogue of Microorganisms (GCM) 10K type strain sequencing project: providing services to taxonomists for standard genome sequencing and annotation.</title>
        <authorList>
            <consortium name="The Broad Institute Genomics Platform"/>
            <consortium name="The Broad Institute Genome Sequencing Center for Infectious Disease"/>
            <person name="Wu L."/>
            <person name="Ma J."/>
        </authorList>
    </citation>
    <scope>NUCLEOTIDE SEQUENCE [LARGE SCALE GENOMIC DNA]</scope>
    <source>
        <strain evidence="4">CGMCC 4.7152</strain>
    </source>
</reference>
<protein>
    <submittedName>
        <fullName evidence="3">GNAT family N-acetyltransferase</fullName>
        <ecNumber evidence="3">2.3.-.-</ecNumber>
    </submittedName>
</protein>
<dbReference type="SUPFAM" id="SSF55729">
    <property type="entry name" value="Acyl-CoA N-acyltransferases (Nat)"/>
    <property type="match status" value="1"/>
</dbReference>
<feature type="compositionally biased region" description="Basic and acidic residues" evidence="1">
    <location>
        <begin position="21"/>
        <end position="38"/>
    </location>
</feature>
<dbReference type="PANTHER" id="PTHR43138:SF1">
    <property type="entry name" value="N-ACETYLTRANSFERASE ACA1"/>
    <property type="match status" value="1"/>
</dbReference>
<organism evidence="3 4">
    <name type="scientific">Dactylosporangium cerinum</name>
    <dbReference type="NCBI Taxonomy" id="1434730"/>
    <lineage>
        <taxon>Bacteria</taxon>
        <taxon>Bacillati</taxon>
        <taxon>Actinomycetota</taxon>
        <taxon>Actinomycetes</taxon>
        <taxon>Micromonosporales</taxon>
        <taxon>Micromonosporaceae</taxon>
        <taxon>Dactylosporangium</taxon>
    </lineage>
</organism>
<dbReference type="InterPro" id="IPR052742">
    <property type="entry name" value="Mito_N-acetyltransferase"/>
</dbReference>
<dbReference type="Proteomes" id="UP001595912">
    <property type="component" value="Unassembled WGS sequence"/>
</dbReference>
<gene>
    <name evidence="3" type="ORF">ACFPIJ_37885</name>
</gene>
<dbReference type="PROSITE" id="PS51186">
    <property type="entry name" value="GNAT"/>
    <property type="match status" value="1"/>
</dbReference>
<feature type="region of interest" description="Disordered" evidence="1">
    <location>
        <begin position="1"/>
        <end position="45"/>
    </location>
</feature>
<dbReference type="EMBL" id="JBHSIU010000053">
    <property type="protein sequence ID" value="MFC5003581.1"/>
    <property type="molecule type" value="Genomic_DNA"/>
</dbReference>
<accession>A0ABV9W4K5</accession>
<evidence type="ECO:0000259" key="2">
    <source>
        <dbReference type="PROSITE" id="PS51186"/>
    </source>
</evidence>
<name>A0ABV9W4K5_9ACTN</name>
<dbReference type="Pfam" id="PF00583">
    <property type="entry name" value="Acetyltransf_1"/>
    <property type="match status" value="1"/>
</dbReference>
<dbReference type="InterPro" id="IPR000182">
    <property type="entry name" value="GNAT_dom"/>
</dbReference>
<feature type="domain" description="N-acetyltransferase" evidence="2">
    <location>
        <begin position="48"/>
        <end position="197"/>
    </location>
</feature>
<evidence type="ECO:0000313" key="4">
    <source>
        <dbReference type="Proteomes" id="UP001595912"/>
    </source>
</evidence>
<evidence type="ECO:0000256" key="1">
    <source>
        <dbReference type="SAM" id="MobiDB-lite"/>
    </source>
</evidence>
<keyword evidence="3" id="KW-0012">Acyltransferase</keyword>
<proteinExistence type="predicted"/>
<dbReference type="CDD" id="cd04301">
    <property type="entry name" value="NAT_SF"/>
    <property type="match status" value="1"/>
</dbReference>
<dbReference type="RefSeq" id="WP_380122669.1">
    <property type="nucleotide sequence ID" value="NZ_JBHSIU010000053.1"/>
</dbReference>
<keyword evidence="4" id="KW-1185">Reference proteome</keyword>
<dbReference type="PANTHER" id="PTHR43138">
    <property type="entry name" value="ACETYLTRANSFERASE, GNAT FAMILY"/>
    <property type="match status" value="1"/>
</dbReference>
<dbReference type="InterPro" id="IPR016181">
    <property type="entry name" value="Acyl_CoA_acyltransferase"/>
</dbReference>
<sequence length="197" mass="21615">MEIRRFVDTDWNGDELGGELGDEHGREHGVDLGDDGHGHGGKRGGNGRGLWEVWHEVVAAGESYDNDPASTEQQARSHWLLPPPFEVWVAVEDGDVLGTYKVGPNKGRLGDHVANASFMVSTRARGRGLGRALGEHCLDRARELGFAAMQFNAVVSTNTTAVKLWRSLGFIIVGTIPDGFRSTKHGLVDFHIMYRQL</sequence>
<evidence type="ECO:0000313" key="3">
    <source>
        <dbReference type="EMBL" id="MFC5003581.1"/>
    </source>
</evidence>
<dbReference type="EC" id="2.3.-.-" evidence="3"/>